<reference evidence="1 2" key="1">
    <citation type="journal article" date="2023" name="Arcadia Sci">
        <title>De novo assembly of a long-read Amblyomma americanum tick genome.</title>
        <authorList>
            <person name="Chou S."/>
            <person name="Poskanzer K.E."/>
            <person name="Rollins M."/>
            <person name="Thuy-Boun P.S."/>
        </authorList>
    </citation>
    <scope>NUCLEOTIDE SEQUENCE [LARGE SCALE GENOMIC DNA]</scope>
    <source>
        <strain evidence="1">F_SG_1</strain>
        <tissue evidence="1">Salivary glands</tissue>
    </source>
</reference>
<keyword evidence="2" id="KW-1185">Reference proteome</keyword>
<proteinExistence type="predicted"/>
<dbReference type="EMBL" id="JARKHS020000377">
    <property type="protein sequence ID" value="KAK8788900.1"/>
    <property type="molecule type" value="Genomic_DNA"/>
</dbReference>
<sequence length="99" mass="11389">MREDESEGPLDRMTQLSLQFGVHTVLRLERRYSLIVDPATPFTVEMDVSEFSSELQAKWKKVSAENWKPYYNACLEGYGPPPGAEREQLINELIALDKK</sequence>
<gene>
    <name evidence="1" type="ORF">V5799_021324</name>
</gene>
<dbReference type="Proteomes" id="UP001321473">
    <property type="component" value="Unassembled WGS sequence"/>
</dbReference>
<accession>A0AAQ4FNU9</accession>
<organism evidence="1 2">
    <name type="scientific">Amblyomma americanum</name>
    <name type="common">Lone star tick</name>
    <dbReference type="NCBI Taxonomy" id="6943"/>
    <lineage>
        <taxon>Eukaryota</taxon>
        <taxon>Metazoa</taxon>
        <taxon>Ecdysozoa</taxon>
        <taxon>Arthropoda</taxon>
        <taxon>Chelicerata</taxon>
        <taxon>Arachnida</taxon>
        <taxon>Acari</taxon>
        <taxon>Parasitiformes</taxon>
        <taxon>Ixodida</taxon>
        <taxon>Ixodoidea</taxon>
        <taxon>Ixodidae</taxon>
        <taxon>Amblyomminae</taxon>
        <taxon>Amblyomma</taxon>
    </lineage>
</organism>
<evidence type="ECO:0000313" key="1">
    <source>
        <dbReference type="EMBL" id="KAK8788900.1"/>
    </source>
</evidence>
<comment type="caution">
    <text evidence="1">The sequence shown here is derived from an EMBL/GenBank/DDBJ whole genome shotgun (WGS) entry which is preliminary data.</text>
</comment>
<protein>
    <submittedName>
        <fullName evidence="1">Uncharacterized protein</fullName>
    </submittedName>
</protein>
<name>A0AAQ4FNU9_AMBAM</name>
<dbReference type="AlphaFoldDB" id="A0AAQ4FNU9"/>
<evidence type="ECO:0000313" key="2">
    <source>
        <dbReference type="Proteomes" id="UP001321473"/>
    </source>
</evidence>
<feature type="non-terminal residue" evidence="1">
    <location>
        <position position="99"/>
    </location>
</feature>